<evidence type="ECO:0008006" key="4">
    <source>
        <dbReference type="Google" id="ProtNLM"/>
    </source>
</evidence>
<proteinExistence type="predicted"/>
<dbReference type="AlphaFoldDB" id="A0A7J5XNV3"/>
<dbReference type="EMBL" id="JAAKFY010000022">
    <property type="protein sequence ID" value="KAF3838805.1"/>
    <property type="molecule type" value="Genomic_DNA"/>
</dbReference>
<protein>
    <recommendedName>
        <fullName evidence="4">Secreted protein</fullName>
    </recommendedName>
</protein>
<gene>
    <name evidence="2" type="ORF">F7725_010573</name>
</gene>
<reference evidence="2 3" key="1">
    <citation type="submission" date="2020-03" db="EMBL/GenBank/DDBJ databases">
        <title>Dissostichus mawsoni Genome sequencing and assembly.</title>
        <authorList>
            <person name="Park H."/>
        </authorList>
    </citation>
    <scope>NUCLEOTIDE SEQUENCE [LARGE SCALE GENOMIC DNA]</scope>
    <source>
        <strain evidence="2">DM0001</strain>
        <tissue evidence="2">Muscle</tissue>
    </source>
</reference>
<keyword evidence="1" id="KW-0732">Signal</keyword>
<evidence type="ECO:0000313" key="3">
    <source>
        <dbReference type="Proteomes" id="UP000518266"/>
    </source>
</evidence>
<evidence type="ECO:0000256" key="1">
    <source>
        <dbReference type="SAM" id="SignalP"/>
    </source>
</evidence>
<sequence>MWYLLACCPRRCRFLLSGGTTLLAGAVEEPDAEPKTSPLRNYWQGNRKDTRVLHFHQCVDNEGYSSTLSRYAPSWAATAPCQGSLRGRSSWASCNSLPQLLQITDGFFFPTVLQFEIGSFSYKSQVISRSGLWRRRKSRTIIQ</sequence>
<evidence type="ECO:0000313" key="2">
    <source>
        <dbReference type="EMBL" id="KAF3838805.1"/>
    </source>
</evidence>
<dbReference type="Proteomes" id="UP000518266">
    <property type="component" value="Unassembled WGS sequence"/>
</dbReference>
<feature type="signal peptide" evidence="1">
    <location>
        <begin position="1"/>
        <end position="17"/>
    </location>
</feature>
<accession>A0A7J5XNV3</accession>
<keyword evidence="3" id="KW-1185">Reference proteome</keyword>
<feature type="chain" id="PRO_5029815685" description="Secreted protein" evidence="1">
    <location>
        <begin position="18"/>
        <end position="143"/>
    </location>
</feature>
<organism evidence="2 3">
    <name type="scientific">Dissostichus mawsoni</name>
    <name type="common">Antarctic cod</name>
    <dbReference type="NCBI Taxonomy" id="36200"/>
    <lineage>
        <taxon>Eukaryota</taxon>
        <taxon>Metazoa</taxon>
        <taxon>Chordata</taxon>
        <taxon>Craniata</taxon>
        <taxon>Vertebrata</taxon>
        <taxon>Euteleostomi</taxon>
        <taxon>Actinopterygii</taxon>
        <taxon>Neopterygii</taxon>
        <taxon>Teleostei</taxon>
        <taxon>Neoteleostei</taxon>
        <taxon>Acanthomorphata</taxon>
        <taxon>Eupercaria</taxon>
        <taxon>Perciformes</taxon>
        <taxon>Notothenioidei</taxon>
        <taxon>Nototheniidae</taxon>
        <taxon>Dissostichus</taxon>
    </lineage>
</organism>
<name>A0A7J5XNV3_DISMA</name>
<comment type="caution">
    <text evidence="2">The sequence shown here is derived from an EMBL/GenBank/DDBJ whole genome shotgun (WGS) entry which is preliminary data.</text>
</comment>